<gene>
    <name evidence="1" type="ORF">GCM10010326_03610</name>
</gene>
<reference evidence="2" key="1">
    <citation type="journal article" date="2019" name="Int. J. Syst. Evol. Microbiol.">
        <title>The Global Catalogue of Microorganisms (GCM) 10K type strain sequencing project: providing services to taxonomists for standard genome sequencing and annotation.</title>
        <authorList>
            <consortium name="The Broad Institute Genomics Platform"/>
            <consortium name="The Broad Institute Genome Sequencing Center for Infectious Disease"/>
            <person name="Wu L."/>
            <person name="Ma J."/>
        </authorList>
    </citation>
    <scope>NUCLEOTIDE SEQUENCE [LARGE SCALE GENOMIC DNA]</scope>
    <source>
        <strain evidence="2">JCM 4594</strain>
    </source>
</reference>
<organism evidence="1 2">
    <name type="scientific">Streptomyces xanthochromogenes</name>
    <dbReference type="NCBI Taxonomy" id="67384"/>
    <lineage>
        <taxon>Bacteria</taxon>
        <taxon>Bacillati</taxon>
        <taxon>Actinomycetota</taxon>
        <taxon>Actinomycetes</taxon>
        <taxon>Kitasatosporales</taxon>
        <taxon>Streptomycetaceae</taxon>
        <taxon>Streptomyces</taxon>
    </lineage>
</organism>
<dbReference type="GeneID" id="96288396"/>
<dbReference type="RefSeq" id="WP_190025928.1">
    <property type="nucleotide sequence ID" value="NZ_BMUU01000001.1"/>
</dbReference>
<protein>
    <recommendedName>
        <fullName evidence="3">PE-PGRS family protein</fullName>
    </recommendedName>
</protein>
<dbReference type="SUPFAM" id="SSF48371">
    <property type="entry name" value="ARM repeat"/>
    <property type="match status" value="1"/>
</dbReference>
<dbReference type="Gene3D" id="1.25.10.10">
    <property type="entry name" value="Leucine-rich Repeat Variant"/>
    <property type="match status" value="2"/>
</dbReference>
<comment type="caution">
    <text evidence="1">The sequence shown here is derived from an EMBL/GenBank/DDBJ whole genome shotgun (WGS) entry which is preliminary data.</text>
</comment>
<dbReference type="InterPro" id="IPR011989">
    <property type="entry name" value="ARM-like"/>
</dbReference>
<accession>A0ABQ2ZJR1</accession>
<evidence type="ECO:0000313" key="1">
    <source>
        <dbReference type="EMBL" id="GGY15262.1"/>
    </source>
</evidence>
<evidence type="ECO:0008006" key="3">
    <source>
        <dbReference type="Google" id="ProtNLM"/>
    </source>
</evidence>
<dbReference type="InterPro" id="IPR016024">
    <property type="entry name" value="ARM-type_fold"/>
</dbReference>
<evidence type="ECO:0000313" key="2">
    <source>
        <dbReference type="Proteomes" id="UP000600946"/>
    </source>
</evidence>
<dbReference type="EMBL" id="BMUU01000001">
    <property type="protein sequence ID" value="GGY15262.1"/>
    <property type="molecule type" value="Genomic_DNA"/>
</dbReference>
<name>A0ABQ2ZJR1_9ACTN</name>
<dbReference type="Proteomes" id="UP000600946">
    <property type="component" value="Unassembled WGS sequence"/>
</dbReference>
<keyword evidence="2" id="KW-1185">Reference proteome</keyword>
<sequence length="653" mass="70719">MPHRENLHELLQRVGLTVIEDVCPGSLFPPEAGWRIARGIAAPHSADLSALDAPWWGRLADADGEFLVAVRGHRIGGNDSWWTRVRCTGEGVPGLTDAPGFVALSLDGQVLLAEAPCADGTRVTALDRLPERLAEVAAVAGRETEIERAEVWAAVPGPHPWPLHWAEGIGFNPAAPDDLLIQLLDVADGFLLGCDRAAVLDAAITHPNPAVRSTIANAFRPKLTSDQWVRLVRAEPSASRRVLWAELACAWGAELPGSLYDDLLAGPCRAEAAELPGLPAHHVPGLAADADPQVRATACTRWEDLPSPVRERLLADTDATVRTAALLAHHTGVPMPREVFAALPGPRRALEQCGFTPELEAELVRDGDLEERRALAANPRLGPHGVAVLAEDPAGDIRSLVALRSDLSEEQRAAVHYEFAPSARSRPLRWIHDLHGDAGAMRRLALSSHPLIRRGVARARHLPADVVERLARDEDRTVRLFLAESCEDAPAELLLEVWRWWDGSFSHPDRPRGHPNFPRTGLLRLADDPSGRMRRLVLDDPESTPDDVARLVRDPEAEVRRRAAEDLRLAPADAVRLLNDPAVEVRNAAIRNPQLPARVLADLLHDRDTASTAITNPAIPVPVLRRILAAVATAVAAQRSDSGSAAPAVPAQP</sequence>
<proteinExistence type="predicted"/>